<evidence type="ECO:0000313" key="3">
    <source>
        <dbReference type="Proteomes" id="UP000770661"/>
    </source>
</evidence>
<sequence>MILAGPEDGCCCAGLEVHQLYRPPLASGGVLGRIGMTELAGWLDPHSSSKAMILVYLLSVRALSMALDRPGWKNDLGHIIGTGHSCPPRRRGSHWCTGQTGWVERNIPRYSCSSGKVGANLVADTDSGHVRSSRKSPESQQLDRAREPKVKQLVLESQVPNLLERPC</sequence>
<accession>A0A8J5D0X3</accession>
<protein>
    <submittedName>
        <fullName evidence="2">Uncharacterized protein</fullName>
    </submittedName>
</protein>
<reference evidence="2" key="1">
    <citation type="submission" date="2020-07" db="EMBL/GenBank/DDBJ databases">
        <title>The High-quality genome of the commercially important snow crab, Chionoecetes opilio.</title>
        <authorList>
            <person name="Jeong J.-H."/>
            <person name="Ryu S."/>
        </authorList>
    </citation>
    <scope>NUCLEOTIDE SEQUENCE</scope>
    <source>
        <strain evidence="2">MADBK_172401_WGS</strain>
        <tissue evidence="2">Digestive gland</tissue>
    </source>
</reference>
<feature type="compositionally biased region" description="Basic and acidic residues" evidence="1">
    <location>
        <begin position="135"/>
        <end position="148"/>
    </location>
</feature>
<dbReference type="EMBL" id="JACEEZ010006803">
    <property type="protein sequence ID" value="KAG0724515.1"/>
    <property type="molecule type" value="Genomic_DNA"/>
</dbReference>
<feature type="region of interest" description="Disordered" evidence="1">
    <location>
        <begin position="125"/>
        <end position="148"/>
    </location>
</feature>
<comment type="caution">
    <text evidence="2">The sequence shown here is derived from an EMBL/GenBank/DDBJ whole genome shotgun (WGS) entry which is preliminary data.</text>
</comment>
<evidence type="ECO:0000256" key="1">
    <source>
        <dbReference type="SAM" id="MobiDB-lite"/>
    </source>
</evidence>
<name>A0A8J5D0X3_CHIOP</name>
<keyword evidence="3" id="KW-1185">Reference proteome</keyword>
<evidence type="ECO:0000313" key="2">
    <source>
        <dbReference type="EMBL" id="KAG0724515.1"/>
    </source>
</evidence>
<organism evidence="2 3">
    <name type="scientific">Chionoecetes opilio</name>
    <name type="common">Atlantic snow crab</name>
    <name type="synonym">Cancer opilio</name>
    <dbReference type="NCBI Taxonomy" id="41210"/>
    <lineage>
        <taxon>Eukaryota</taxon>
        <taxon>Metazoa</taxon>
        <taxon>Ecdysozoa</taxon>
        <taxon>Arthropoda</taxon>
        <taxon>Crustacea</taxon>
        <taxon>Multicrustacea</taxon>
        <taxon>Malacostraca</taxon>
        <taxon>Eumalacostraca</taxon>
        <taxon>Eucarida</taxon>
        <taxon>Decapoda</taxon>
        <taxon>Pleocyemata</taxon>
        <taxon>Brachyura</taxon>
        <taxon>Eubrachyura</taxon>
        <taxon>Majoidea</taxon>
        <taxon>Majidae</taxon>
        <taxon>Chionoecetes</taxon>
    </lineage>
</organism>
<proteinExistence type="predicted"/>
<gene>
    <name evidence="2" type="ORF">GWK47_040447</name>
</gene>
<dbReference type="Proteomes" id="UP000770661">
    <property type="component" value="Unassembled WGS sequence"/>
</dbReference>
<dbReference type="AlphaFoldDB" id="A0A8J5D0X3"/>